<comment type="caution">
    <text evidence="2">The sequence shown here is derived from an EMBL/GenBank/DDBJ whole genome shotgun (WGS) entry which is preliminary data.</text>
</comment>
<reference evidence="2 3" key="1">
    <citation type="submission" date="2019-06" db="EMBL/GenBank/DDBJ databases">
        <title>Whole genome shotgun sequence of Paenarthrobacter aurescens NBRC 12136.</title>
        <authorList>
            <person name="Hosoyama A."/>
            <person name="Uohara A."/>
            <person name="Ohji S."/>
            <person name="Ichikawa N."/>
        </authorList>
    </citation>
    <scope>NUCLEOTIDE SEQUENCE [LARGE SCALE GENOMIC DNA]</scope>
    <source>
        <strain evidence="2 3">NBRC 12136</strain>
    </source>
</reference>
<accession>A0A4Y3NLC0</accession>
<evidence type="ECO:0000313" key="2">
    <source>
        <dbReference type="EMBL" id="GEB21265.1"/>
    </source>
</evidence>
<name>A0A4Y3NLC0_PAEAU</name>
<feature type="transmembrane region" description="Helical" evidence="1">
    <location>
        <begin position="18"/>
        <end position="40"/>
    </location>
</feature>
<keyword evidence="3" id="KW-1185">Reference proteome</keyword>
<keyword evidence="1" id="KW-0812">Transmembrane</keyword>
<evidence type="ECO:0000256" key="1">
    <source>
        <dbReference type="SAM" id="Phobius"/>
    </source>
</evidence>
<keyword evidence="1" id="KW-1133">Transmembrane helix</keyword>
<feature type="transmembrane region" description="Helical" evidence="1">
    <location>
        <begin position="47"/>
        <end position="69"/>
    </location>
</feature>
<sequence length="72" mass="7740">MALGASEWMDGSRSIPPWAATTAYVLIFLIPLAAAIATIVMLTKRSIAFWIPLLSIMVTSIMVVVLDAYGQA</sequence>
<protein>
    <submittedName>
        <fullName evidence="2">Uncharacterized protein</fullName>
    </submittedName>
</protein>
<gene>
    <name evidence="2" type="ORF">AAU01_40200</name>
</gene>
<dbReference type="AlphaFoldDB" id="A0A4Y3NLC0"/>
<dbReference type="EMBL" id="BJMD01000054">
    <property type="protein sequence ID" value="GEB21265.1"/>
    <property type="molecule type" value="Genomic_DNA"/>
</dbReference>
<proteinExistence type="predicted"/>
<dbReference type="Proteomes" id="UP000317715">
    <property type="component" value="Unassembled WGS sequence"/>
</dbReference>
<keyword evidence="1" id="KW-0472">Membrane</keyword>
<evidence type="ECO:0000313" key="3">
    <source>
        <dbReference type="Proteomes" id="UP000317715"/>
    </source>
</evidence>
<organism evidence="2 3">
    <name type="scientific">Paenarthrobacter aurescens</name>
    <name type="common">Arthrobacter aurescens</name>
    <dbReference type="NCBI Taxonomy" id="43663"/>
    <lineage>
        <taxon>Bacteria</taxon>
        <taxon>Bacillati</taxon>
        <taxon>Actinomycetota</taxon>
        <taxon>Actinomycetes</taxon>
        <taxon>Micrococcales</taxon>
        <taxon>Micrococcaceae</taxon>
        <taxon>Paenarthrobacter</taxon>
    </lineage>
</organism>